<evidence type="ECO:0000256" key="6">
    <source>
        <dbReference type="ARBA" id="ARBA00023136"/>
    </source>
</evidence>
<evidence type="ECO:0008006" key="9">
    <source>
        <dbReference type="Google" id="ProtNLM"/>
    </source>
</evidence>
<proteinExistence type="inferred from homology"/>
<gene>
    <name evidence="7" type="ORF">FDK13_34270</name>
</gene>
<sequence length="313" mass="35150">MHLIHCLINLESDVEVISQLIASLIGPQNSFSREPYWDEQARSILAGVLAAVMTYSDPIKRNMTEVCKLLFADDTIYTLATLLDTRKDLPKMTYQNISSLLQTVEVTRSGILSTTQSYLKSFNVSRILKTLDTSSFSLEDFQNGISTTIYINIPPAYLKSHAAYVKLIMGTLMHSITTRKTIPVLPPVFVLDEASSLGSFDQLSSMIPLGRGFGCITHTLWQDLSQIKKCYPDWENVINNSPLQIFGVGSHLAARTLSEVIGIHPEIILNLTKDQQILVMEGNIQLCEKLNYLNDSYFKGKYDQHPLINRAFP</sequence>
<keyword evidence="8" id="KW-1185">Reference proteome</keyword>
<dbReference type="SUPFAM" id="SSF52540">
    <property type="entry name" value="P-loop containing nucleoside triphosphate hydrolases"/>
    <property type="match status" value="1"/>
</dbReference>
<dbReference type="Pfam" id="PF02534">
    <property type="entry name" value="T4SS-DNA_transf"/>
    <property type="match status" value="1"/>
</dbReference>
<keyword evidence="5" id="KW-1133">Transmembrane helix</keyword>
<accession>A0A4U6CLV0</accession>
<evidence type="ECO:0000313" key="7">
    <source>
        <dbReference type="EMBL" id="TKT85260.1"/>
    </source>
</evidence>
<keyword evidence="4" id="KW-0812">Transmembrane</keyword>
<evidence type="ECO:0000256" key="5">
    <source>
        <dbReference type="ARBA" id="ARBA00022989"/>
    </source>
</evidence>
<dbReference type="InterPro" id="IPR051539">
    <property type="entry name" value="T4SS-coupling_protein"/>
</dbReference>
<dbReference type="InterPro" id="IPR027417">
    <property type="entry name" value="P-loop_NTPase"/>
</dbReference>
<name>A0A4U6CLV0_9BACT</name>
<reference evidence="7 8" key="1">
    <citation type="submission" date="2019-05" db="EMBL/GenBank/DDBJ databases">
        <title>Dyadobacter AR-3-8 sp. nov., isolated from arctic soil.</title>
        <authorList>
            <person name="Chaudhary D.K."/>
        </authorList>
    </citation>
    <scope>NUCLEOTIDE SEQUENCE [LARGE SCALE GENOMIC DNA]</scope>
    <source>
        <strain evidence="7 8">AR-3-8</strain>
    </source>
</reference>
<keyword evidence="6" id="KW-0472">Membrane</keyword>
<dbReference type="InterPro" id="IPR003688">
    <property type="entry name" value="TraG/VirD4"/>
</dbReference>
<comment type="similarity">
    <text evidence="2">Belongs to the VirD4/TraG family.</text>
</comment>
<organism evidence="7 8">
    <name type="scientific">Dyadobacter frigoris</name>
    <dbReference type="NCBI Taxonomy" id="2576211"/>
    <lineage>
        <taxon>Bacteria</taxon>
        <taxon>Pseudomonadati</taxon>
        <taxon>Bacteroidota</taxon>
        <taxon>Cytophagia</taxon>
        <taxon>Cytophagales</taxon>
        <taxon>Spirosomataceae</taxon>
        <taxon>Dyadobacter</taxon>
    </lineage>
</organism>
<evidence type="ECO:0000313" key="8">
    <source>
        <dbReference type="Proteomes" id="UP000304900"/>
    </source>
</evidence>
<dbReference type="OrthoDB" id="9759295at2"/>
<keyword evidence="3" id="KW-1003">Cell membrane</keyword>
<evidence type="ECO:0000256" key="4">
    <source>
        <dbReference type="ARBA" id="ARBA00022692"/>
    </source>
</evidence>
<evidence type="ECO:0000256" key="2">
    <source>
        <dbReference type="ARBA" id="ARBA00008806"/>
    </source>
</evidence>
<dbReference type="GO" id="GO:0005886">
    <property type="term" value="C:plasma membrane"/>
    <property type="evidence" value="ECO:0007669"/>
    <property type="project" value="UniProtKB-SubCell"/>
</dbReference>
<dbReference type="CDD" id="cd01127">
    <property type="entry name" value="TrwB_TraG_TraD_VirD4"/>
    <property type="match status" value="1"/>
</dbReference>
<dbReference type="EMBL" id="SZVO01000033">
    <property type="protein sequence ID" value="TKT85260.1"/>
    <property type="molecule type" value="Genomic_DNA"/>
</dbReference>
<dbReference type="PANTHER" id="PTHR37937">
    <property type="entry name" value="CONJUGATIVE TRANSFER: DNA TRANSPORT"/>
    <property type="match status" value="1"/>
</dbReference>
<comment type="caution">
    <text evidence="7">The sequence shown here is derived from an EMBL/GenBank/DDBJ whole genome shotgun (WGS) entry which is preliminary data.</text>
</comment>
<dbReference type="AlphaFoldDB" id="A0A4U6CLV0"/>
<dbReference type="PANTHER" id="PTHR37937:SF1">
    <property type="entry name" value="CONJUGATIVE TRANSFER: DNA TRANSPORT"/>
    <property type="match status" value="1"/>
</dbReference>
<comment type="subcellular location">
    <subcellularLocation>
        <location evidence="1">Cell membrane</location>
        <topology evidence="1">Multi-pass membrane protein</topology>
    </subcellularLocation>
</comment>
<dbReference type="Proteomes" id="UP000304900">
    <property type="component" value="Unassembled WGS sequence"/>
</dbReference>
<dbReference type="Gene3D" id="3.40.50.300">
    <property type="entry name" value="P-loop containing nucleotide triphosphate hydrolases"/>
    <property type="match status" value="1"/>
</dbReference>
<evidence type="ECO:0000256" key="1">
    <source>
        <dbReference type="ARBA" id="ARBA00004651"/>
    </source>
</evidence>
<protein>
    <recommendedName>
        <fullName evidence="9">Type IV secretory system conjugative DNA transfer family protein</fullName>
    </recommendedName>
</protein>
<evidence type="ECO:0000256" key="3">
    <source>
        <dbReference type="ARBA" id="ARBA00022475"/>
    </source>
</evidence>